<dbReference type="SUPFAM" id="SSF51569">
    <property type="entry name" value="Aldolase"/>
    <property type="match status" value="1"/>
</dbReference>
<protein>
    <submittedName>
        <fullName evidence="6">2-dehydro-3-deoxyphosphogluconate aldolase</fullName>
    </submittedName>
</protein>
<dbReference type="PANTHER" id="PTHR30246:SF1">
    <property type="entry name" value="2-DEHYDRO-3-DEOXY-6-PHOSPHOGALACTONATE ALDOLASE-RELATED"/>
    <property type="match status" value="1"/>
</dbReference>
<dbReference type="RefSeq" id="WP_094364986.1">
    <property type="nucleotide sequence ID" value="NZ_NMVQ01000044.1"/>
</dbReference>
<dbReference type="AlphaFoldDB" id="A0A255GR65"/>
<dbReference type="GO" id="GO:0016829">
    <property type="term" value="F:lyase activity"/>
    <property type="evidence" value="ECO:0007669"/>
    <property type="project" value="UniProtKB-KW"/>
</dbReference>
<keyword evidence="4" id="KW-0456">Lyase</keyword>
<comment type="subunit">
    <text evidence="3">Homotrimer.</text>
</comment>
<evidence type="ECO:0000313" key="6">
    <source>
        <dbReference type="EMBL" id="OYO18320.1"/>
    </source>
</evidence>
<dbReference type="Gene3D" id="3.20.20.70">
    <property type="entry name" value="Aldolase class I"/>
    <property type="match status" value="1"/>
</dbReference>
<evidence type="ECO:0000256" key="2">
    <source>
        <dbReference type="ARBA" id="ARBA00006906"/>
    </source>
</evidence>
<comment type="similarity">
    <text evidence="2">Belongs to the KHG/KDPG aldolase family.</text>
</comment>
<dbReference type="Proteomes" id="UP000216311">
    <property type="component" value="Unassembled WGS sequence"/>
</dbReference>
<dbReference type="OrthoDB" id="9805177at2"/>
<dbReference type="PANTHER" id="PTHR30246">
    <property type="entry name" value="2-KETO-3-DEOXY-6-PHOSPHOGLUCONATE ALDOLASE"/>
    <property type="match status" value="1"/>
</dbReference>
<dbReference type="InterPro" id="IPR000887">
    <property type="entry name" value="Aldlse_KDPG_KHG"/>
</dbReference>
<sequence length="198" mass="20917">MTNLDELFKDQPIMAILRNMDPDRSVRLSRTAWQLGISLVEVPIQTPDAVPSLEAVLAAAQEEGRPVGAGTVTTMDQVGLCEELGVAFTVAPGLDADVVAESERLGVPHLPGVATASEVQQAIRLGCTWLKAFPASLLGKEFFPAMGGPFPRVNFVATGGMNAHNAKEFLDAGVRCVAVGSALEDEAQLPQLAQLIGR</sequence>
<comment type="caution">
    <text evidence="6">The sequence shown here is derived from an EMBL/GenBank/DDBJ whole genome shotgun (WGS) entry which is preliminary data.</text>
</comment>
<evidence type="ECO:0000256" key="1">
    <source>
        <dbReference type="ARBA" id="ARBA00004761"/>
    </source>
</evidence>
<dbReference type="InterPro" id="IPR013785">
    <property type="entry name" value="Aldolase_TIM"/>
</dbReference>
<gene>
    <name evidence="6" type="ORF">CGZ93_15100</name>
</gene>
<name>A0A255GR65_9ACTN</name>
<dbReference type="EMBL" id="NMVQ01000044">
    <property type="protein sequence ID" value="OYO18320.1"/>
    <property type="molecule type" value="Genomic_DNA"/>
</dbReference>
<keyword evidence="7" id="KW-1185">Reference proteome</keyword>
<reference evidence="6 7" key="1">
    <citation type="submission" date="2017-07" db="EMBL/GenBank/DDBJ databases">
        <title>Draft whole genome sequences of clinical Proprionibacteriaceae strains.</title>
        <authorList>
            <person name="Bernier A.-M."/>
            <person name="Bernard K."/>
            <person name="Domingo M.-C."/>
        </authorList>
    </citation>
    <scope>NUCLEOTIDE SEQUENCE [LARGE SCALE GENOMIC DNA]</scope>
    <source>
        <strain evidence="6 7">NML 130396</strain>
    </source>
</reference>
<comment type="pathway">
    <text evidence="1">Carbohydrate acid metabolism.</text>
</comment>
<evidence type="ECO:0000256" key="5">
    <source>
        <dbReference type="ARBA" id="ARBA00023277"/>
    </source>
</evidence>
<evidence type="ECO:0000256" key="4">
    <source>
        <dbReference type="ARBA" id="ARBA00023239"/>
    </source>
</evidence>
<dbReference type="CDD" id="cd00452">
    <property type="entry name" value="KDPG_aldolase"/>
    <property type="match status" value="1"/>
</dbReference>
<organism evidence="6 7">
    <name type="scientific">Enemella dayhoffiae</name>
    <dbReference type="NCBI Taxonomy" id="2016507"/>
    <lineage>
        <taxon>Bacteria</taxon>
        <taxon>Bacillati</taxon>
        <taxon>Actinomycetota</taxon>
        <taxon>Actinomycetes</taxon>
        <taxon>Propionibacteriales</taxon>
        <taxon>Propionibacteriaceae</taxon>
        <taxon>Enemella</taxon>
    </lineage>
</organism>
<accession>A0A255GR65</accession>
<proteinExistence type="inferred from homology"/>
<evidence type="ECO:0000256" key="3">
    <source>
        <dbReference type="ARBA" id="ARBA00011233"/>
    </source>
</evidence>
<evidence type="ECO:0000313" key="7">
    <source>
        <dbReference type="Proteomes" id="UP000216311"/>
    </source>
</evidence>
<dbReference type="Pfam" id="PF01081">
    <property type="entry name" value="Aldolase"/>
    <property type="match status" value="1"/>
</dbReference>
<keyword evidence="5" id="KW-0119">Carbohydrate metabolism</keyword>